<sequence>MVKKYICEVKRDQKNNELELVNTNNYETVPSSATEGAIQFSNSHEMNRYFNQYCISEDQLKNNSNSLFMFLFFLLLLIFLVTLICQMFNKSSGTRVSSIVGKTSFGRFSF</sequence>
<name>A0A6C0LEN0_9ZZZZ</name>
<proteinExistence type="predicted"/>
<protein>
    <submittedName>
        <fullName evidence="2">Uncharacterized protein</fullName>
    </submittedName>
</protein>
<organism evidence="2">
    <name type="scientific">viral metagenome</name>
    <dbReference type="NCBI Taxonomy" id="1070528"/>
    <lineage>
        <taxon>unclassified sequences</taxon>
        <taxon>metagenomes</taxon>
        <taxon>organismal metagenomes</taxon>
    </lineage>
</organism>
<keyword evidence="1" id="KW-0812">Transmembrane</keyword>
<dbReference type="AlphaFoldDB" id="A0A6C0LEN0"/>
<keyword evidence="1" id="KW-0472">Membrane</keyword>
<dbReference type="EMBL" id="MN740474">
    <property type="protein sequence ID" value="QHU28850.1"/>
    <property type="molecule type" value="Genomic_DNA"/>
</dbReference>
<evidence type="ECO:0000313" key="2">
    <source>
        <dbReference type="EMBL" id="QHU28850.1"/>
    </source>
</evidence>
<evidence type="ECO:0000256" key="1">
    <source>
        <dbReference type="SAM" id="Phobius"/>
    </source>
</evidence>
<keyword evidence="1" id="KW-1133">Transmembrane helix</keyword>
<accession>A0A6C0LEN0</accession>
<feature type="transmembrane region" description="Helical" evidence="1">
    <location>
        <begin position="67"/>
        <end position="88"/>
    </location>
</feature>
<reference evidence="2" key="1">
    <citation type="journal article" date="2020" name="Nature">
        <title>Giant virus diversity and host interactions through global metagenomics.</title>
        <authorList>
            <person name="Schulz F."/>
            <person name="Roux S."/>
            <person name="Paez-Espino D."/>
            <person name="Jungbluth S."/>
            <person name="Walsh D.A."/>
            <person name="Denef V.J."/>
            <person name="McMahon K.D."/>
            <person name="Konstantinidis K.T."/>
            <person name="Eloe-Fadrosh E.A."/>
            <person name="Kyrpides N.C."/>
            <person name="Woyke T."/>
        </authorList>
    </citation>
    <scope>NUCLEOTIDE SEQUENCE</scope>
    <source>
        <strain evidence="2">GVMAG-M-3300027791-30</strain>
    </source>
</reference>